<organism evidence="1 2">
    <name type="scientific">Euroglyphus maynei</name>
    <name type="common">Mayne's house dust mite</name>
    <dbReference type="NCBI Taxonomy" id="6958"/>
    <lineage>
        <taxon>Eukaryota</taxon>
        <taxon>Metazoa</taxon>
        <taxon>Ecdysozoa</taxon>
        <taxon>Arthropoda</taxon>
        <taxon>Chelicerata</taxon>
        <taxon>Arachnida</taxon>
        <taxon>Acari</taxon>
        <taxon>Acariformes</taxon>
        <taxon>Sarcoptiformes</taxon>
        <taxon>Astigmata</taxon>
        <taxon>Psoroptidia</taxon>
        <taxon>Analgoidea</taxon>
        <taxon>Pyroglyphidae</taxon>
        <taxon>Pyroglyphinae</taxon>
        <taxon>Euroglyphus</taxon>
    </lineage>
</organism>
<reference evidence="1 2" key="1">
    <citation type="submission" date="2017-03" db="EMBL/GenBank/DDBJ databases">
        <title>Genome Survey of Euroglyphus maynei.</title>
        <authorList>
            <person name="Arlian L.G."/>
            <person name="Morgan M.S."/>
            <person name="Rider S.D."/>
        </authorList>
    </citation>
    <scope>NUCLEOTIDE SEQUENCE [LARGE SCALE GENOMIC DNA]</scope>
    <source>
        <strain evidence="1">Arlian Lab</strain>
        <tissue evidence="1">Whole body</tissue>
    </source>
</reference>
<dbReference type="AlphaFoldDB" id="A0A1Y3AR92"/>
<gene>
    <name evidence="1" type="ORF">BLA29_009062</name>
</gene>
<sequence>MGIHDGKLLIRIGDSFFFGHPDHHQTSILFAYEPKHKFIQEIHKSHSKIIMKRVVLKPKTGENQTLNKMDTSAD</sequence>
<proteinExistence type="predicted"/>
<name>A0A1Y3AR92_EURMA</name>
<comment type="caution">
    <text evidence="1">The sequence shown here is derived from an EMBL/GenBank/DDBJ whole genome shotgun (WGS) entry which is preliminary data.</text>
</comment>
<dbReference type="OrthoDB" id="10446600at2759"/>
<dbReference type="EMBL" id="MUJZ01065391">
    <property type="protein sequence ID" value="OTF70507.1"/>
    <property type="molecule type" value="Genomic_DNA"/>
</dbReference>
<dbReference type="Proteomes" id="UP000194236">
    <property type="component" value="Unassembled WGS sequence"/>
</dbReference>
<accession>A0A1Y3AR92</accession>
<keyword evidence="2" id="KW-1185">Reference proteome</keyword>
<protein>
    <submittedName>
        <fullName evidence="1">Uncharacterized protein</fullName>
    </submittedName>
</protein>
<evidence type="ECO:0000313" key="2">
    <source>
        <dbReference type="Proteomes" id="UP000194236"/>
    </source>
</evidence>
<evidence type="ECO:0000313" key="1">
    <source>
        <dbReference type="EMBL" id="OTF70507.1"/>
    </source>
</evidence>